<dbReference type="RefSeq" id="WP_253564144.1">
    <property type="nucleotide sequence ID" value="NZ_JAMZEK010000001.1"/>
</dbReference>
<name>A0ABT1F548_9GAMM</name>
<feature type="signal peptide" evidence="1">
    <location>
        <begin position="1"/>
        <end position="19"/>
    </location>
</feature>
<dbReference type="Proteomes" id="UP001204615">
    <property type="component" value="Unassembled WGS sequence"/>
</dbReference>
<protein>
    <submittedName>
        <fullName evidence="2">DUF4340 domain-containing protein</fullName>
    </submittedName>
</protein>
<dbReference type="EMBL" id="JAMZEK010000001">
    <property type="protein sequence ID" value="MCP1372499.1"/>
    <property type="molecule type" value="Genomic_DNA"/>
</dbReference>
<sequence length="164" mass="17982">MRRAVRHRLVLLIAVAALAAAALWQWHHDAAASPATLLPLDPDAITRVSLVLPGQPAEHYVRRDGHWWRDGEPPVAADEGRLDQLTGIAAAQAFQWRPLADFDPARIGLTHPVATLTLDDRTLRFGDTSATGPLRYVQVGDRVALVPILATPRPPKRDAIQLQP</sequence>
<keyword evidence="1" id="KW-0732">Signal</keyword>
<reference evidence="2 3" key="1">
    <citation type="submission" date="2022-06" db="EMBL/GenBank/DDBJ databases">
        <title>Dyella sp. Sa strain:Sa Genome sequencing.</title>
        <authorList>
            <person name="Park S."/>
        </authorList>
    </citation>
    <scope>NUCLEOTIDE SEQUENCE [LARGE SCALE GENOMIC DNA]</scope>
    <source>
        <strain evidence="2 3">Sa</strain>
    </source>
</reference>
<evidence type="ECO:0000313" key="3">
    <source>
        <dbReference type="Proteomes" id="UP001204615"/>
    </source>
</evidence>
<accession>A0ABT1F548</accession>
<keyword evidence="3" id="KW-1185">Reference proteome</keyword>
<organism evidence="2 3">
    <name type="scientific">Dyella lutea</name>
    <dbReference type="NCBI Taxonomy" id="2950441"/>
    <lineage>
        <taxon>Bacteria</taxon>
        <taxon>Pseudomonadati</taxon>
        <taxon>Pseudomonadota</taxon>
        <taxon>Gammaproteobacteria</taxon>
        <taxon>Lysobacterales</taxon>
        <taxon>Rhodanobacteraceae</taxon>
        <taxon>Dyella</taxon>
    </lineage>
</organism>
<gene>
    <name evidence="2" type="ORF">NC595_00315</name>
</gene>
<comment type="caution">
    <text evidence="2">The sequence shown here is derived from an EMBL/GenBank/DDBJ whole genome shotgun (WGS) entry which is preliminary data.</text>
</comment>
<evidence type="ECO:0000256" key="1">
    <source>
        <dbReference type="SAM" id="SignalP"/>
    </source>
</evidence>
<proteinExistence type="predicted"/>
<evidence type="ECO:0000313" key="2">
    <source>
        <dbReference type="EMBL" id="MCP1372499.1"/>
    </source>
</evidence>
<feature type="chain" id="PRO_5046034685" evidence="1">
    <location>
        <begin position="20"/>
        <end position="164"/>
    </location>
</feature>